<organism evidence="2">
    <name type="scientific">Phage sp. ctOz71</name>
    <dbReference type="NCBI Taxonomy" id="2825793"/>
    <lineage>
        <taxon>Viruses</taxon>
    </lineage>
</organism>
<sequence length="56" mass="6262">MVVETKVLGRPKPSTSSIIAHDYFKSIENPAGNTTKRRGMLPGWRKDETTRAATYP</sequence>
<accession>A0A8S5ULE9</accession>
<proteinExistence type="predicted"/>
<dbReference type="EMBL" id="BK016108">
    <property type="protein sequence ID" value="DAF95337.1"/>
    <property type="molecule type" value="Genomic_DNA"/>
</dbReference>
<name>A0A8S5ULE9_9VIRU</name>
<feature type="region of interest" description="Disordered" evidence="1">
    <location>
        <begin position="29"/>
        <end position="56"/>
    </location>
</feature>
<evidence type="ECO:0000256" key="1">
    <source>
        <dbReference type="SAM" id="MobiDB-lite"/>
    </source>
</evidence>
<protein>
    <submittedName>
        <fullName evidence="2">Uncharacterized protein</fullName>
    </submittedName>
</protein>
<reference evidence="2" key="1">
    <citation type="journal article" date="2021" name="Proc. Natl. Acad. Sci. U.S.A.">
        <title>A Catalog of Tens of Thousands of Viruses from Human Metagenomes Reveals Hidden Associations with Chronic Diseases.</title>
        <authorList>
            <person name="Tisza M.J."/>
            <person name="Buck C.B."/>
        </authorList>
    </citation>
    <scope>NUCLEOTIDE SEQUENCE</scope>
    <source>
        <strain evidence="2">CtOz71</strain>
    </source>
</reference>
<evidence type="ECO:0000313" key="2">
    <source>
        <dbReference type="EMBL" id="DAF95337.1"/>
    </source>
</evidence>